<evidence type="ECO:0000313" key="1">
    <source>
        <dbReference type="EMBL" id="RSK30258.1"/>
    </source>
</evidence>
<organism evidence="1 2">
    <name type="scientific">Hymenobacter metallilatus</name>
    <dbReference type="NCBI Taxonomy" id="2493666"/>
    <lineage>
        <taxon>Bacteria</taxon>
        <taxon>Pseudomonadati</taxon>
        <taxon>Bacteroidota</taxon>
        <taxon>Cytophagia</taxon>
        <taxon>Cytophagales</taxon>
        <taxon>Hymenobacteraceae</taxon>
        <taxon>Hymenobacter</taxon>
    </lineage>
</organism>
<comment type="caution">
    <text evidence="1">The sequence shown here is derived from an EMBL/GenBank/DDBJ whole genome shotgun (WGS) entry which is preliminary data.</text>
</comment>
<evidence type="ECO:0000313" key="2">
    <source>
        <dbReference type="Proteomes" id="UP000280066"/>
    </source>
</evidence>
<reference evidence="1 2" key="1">
    <citation type="submission" date="2018-12" db="EMBL/GenBank/DDBJ databases">
        <authorList>
            <person name="Feng G."/>
            <person name="Zhu H."/>
        </authorList>
    </citation>
    <scope>NUCLEOTIDE SEQUENCE [LARGE SCALE GENOMIC DNA]</scope>
    <source>
        <strain evidence="1 2">9PBR-2</strain>
    </source>
</reference>
<dbReference type="PANTHER" id="PTHR41913">
    <property type="entry name" value="DUF1684 DOMAIN-CONTAINING PROTEIN"/>
    <property type="match status" value="1"/>
</dbReference>
<dbReference type="OrthoDB" id="5493262at2"/>
<sequence length="272" mass="30291">MGPINQGEGVEQEKLVGLGGGSVGSHRGRRYGRHWGCLLAAYTAYVQQVWQGNGPVSNLTLMYRFYIALVAAAALTGSTAQAQATLPRPVPTAHAQAVTAFQQELNAEYRDSTRTPLPRATRRRFAGLPFYPINYAACVVARFVPDSLGAPFQMQTSTARRPLYRKYGELHFTLEGKPQRLHVYQSLELLQTKEYRDYLFVPFTDRTNGHGSYGGGRYLDLRRGQIQNQQVVLDFNRAYNPYCAYATGYACPVPPPENRLAVEVKAGVQSDH</sequence>
<proteinExistence type="predicted"/>
<dbReference type="EMBL" id="RWIS01000010">
    <property type="protein sequence ID" value="RSK30258.1"/>
    <property type="molecule type" value="Genomic_DNA"/>
</dbReference>
<keyword evidence="2" id="KW-1185">Reference proteome</keyword>
<dbReference type="PANTHER" id="PTHR41913:SF1">
    <property type="entry name" value="DUF1684 DOMAIN-CONTAINING PROTEIN"/>
    <property type="match status" value="1"/>
</dbReference>
<name>A0A3R9UFQ4_9BACT</name>
<gene>
    <name evidence="1" type="ORF">EI290_15535</name>
</gene>
<accession>A0A3R9UFQ4</accession>
<dbReference type="AlphaFoldDB" id="A0A3R9UFQ4"/>
<dbReference type="Pfam" id="PF07920">
    <property type="entry name" value="DUF1684"/>
    <property type="match status" value="1"/>
</dbReference>
<dbReference type="Proteomes" id="UP000280066">
    <property type="component" value="Unassembled WGS sequence"/>
</dbReference>
<protein>
    <submittedName>
        <fullName evidence="1">DUF1684 domain-containing protein</fullName>
    </submittedName>
</protein>
<dbReference type="InterPro" id="IPR012467">
    <property type="entry name" value="DUF1684"/>
</dbReference>